<comment type="caution">
    <text evidence="1">The sequence shown here is derived from an EMBL/GenBank/DDBJ whole genome shotgun (WGS) entry which is preliminary data.</text>
</comment>
<organism evidence="1 2">
    <name type="scientific">Bacillus halotolerans</name>
    <dbReference type="NCBI Taxonomy" id="260554"/>
    <lineage>
        <taxon>Bacteria</taxon>
        <taxon>Bacillati</taxon>
        <taxon>Bacillota</taxon>
        <taxon>Bacilli</taxon>
        <taxon>Bacillales</taxon>
        <taxon>Bacillaceae</taxon>
        <taxon>Bacillus</taxon>
    </lineage>
</organism>
<evidence type="ECO:0000313" key="2">
    <source>
        <dbReference type="Proteomes" id="UP001073053"/>
    </source>
</evidence>
<dbReference type="EMBL" id="JALAWA010000013">
    <property type="protein sequence ID" value="MCY9186472.1"/>
    <property type="molecule type" value="Genomic_DNA"/>
</dbReference>
<gene>
    <name evidence="1" type="ORF">MOF03_17850</name>
</gene>
<reference evidence="1" key="1">
    <citation type="submission" date="2022-02" db="EMBL/GenBank/DDBJ databases">
        <title>Crop Bioprotection Bacillus Genome Sequencing.</title>
        <authorList>
            <person name="Dunlap C."/>
        </authorList>
    </citation>
    <scope>NUCLEOTIDE SEQUENCE</scope>
    <source>
        <strain evidence="1">EC49O2N-C10</strain>
    </source>
</reference>
<dbReference type="Proteomes" id="UP001073053">
    <property type="component" value="Unassembled WGS sequence"/>
</dbReference>
<proteinExistence type="predicted"/>
<dbReference type="RefSeq" id="WP_134983030.1">
    <property type="nucleotide sequence ID" value="NZ_JALAWA010000013.1"/>
</dbReference>
<evidence type="ECO:0000313" key="1">
    <source>
        <dbReference type="EMBL" id="MCY9186472.1"/>
    </source>
</evidence>
<protein>
    <submittedName>
        <fullName evidence="1">Uncharacterized protein</fullName>
    </submittedName>
</protein>
<name>A0A9Q4HSR8_9BACI</name>
<accession>A0A9Q4HSR8</accession>
<dbReference type="AlphaFoldDB" id="A0A9Q4HSR8"/>
<sequence length="125" mass="15457">MELKKTNHYYYCSDSNFYVGNANGENYGRAIHETWKDFKEKWFMSSGEIDHDYNHCFRYDIDHPLDENDNEIKDKYYMKLYMMHQRKGRFIPVLIKNITEDDMPEIEQFLKSCWDYLCHQWNEVR</sequence>